<dbReference type="InterPro" id="IPR036850">
    <property type="entry name" value="NDK-like_dom_sf"/>
</dbReference>
<dbReference type="Pfam" id="PF00334">
    <property type="entry name" value="NDK"/>
    <property type="match status" value="2"/>
</dbReference>
<dbReference type="SMART" id="SM00562">
    <property type="entry name" value="NDK"/>
    <property type="match status" value="1"/>
</dbReference>
<dbReference type="Proteomes" id="UP000053904">
    <property type="component" value="Unassembled WGS sequence"/>
</dbReference>
<feature type="domain" description="Nucleoside diphosphate kinase-like" evidence="7">
    <location>
        <begin position="21"/>
        <end position="197"/>
    </location>
</feature>
<reference evidence="9" key="1">
    <citation type="journal article" date="2015" name="MBio">
        <title>Genome-Resolved Metagenomic Analysis Reveals Roles for Candidate Phyla and Other Microbial Community Members in Biogeochemical Transformations in Oil Reservoirs.</title>
        <authorList>
            <person name="Hu P."/>
            <person name="Tom L."/>
            <person name="Singh A."/>
            <person name="Thomas B.C."/>
            <person name="Baker B.J."/>
            <person name="Piceno Y.M."/>
            <person name="Andersen G.L."/>
            <person name="Banfield J.F."/>
        </authorList>
    </citation>
    <scope>NUCLEOTIDE SEQUENCE [LARGE SCALE GENOMIC DNA]</scope>
</reference>
<dbReference type="GO" id="GO:0004550">
    <property type="term" value="F:nucleoside diphosphate kinase activity"/>
    <property type="evidence" value="ECO:0007669"/>
    <property type="project" value="UniProtKB-EC"/>
</dbReference>
<sequence>MRYNSEIIYQYKYMQVPDIAKERSLLLIKPDVLQRQIVGEILTRFERKGFKIIAMKMLNATKEQVGEHYIDDKDYLIEVGEKAKKGAKARGEDISDWNSLERGEIIRQRNIDYLTCGPIVAMVLEGFGVIKGVRKILGNTSPASGDVGTIRDDYSLDTYQLADYVSRSTRTMIHASDSVENASREIEIWFNESELCDDYETAVEKIFYDKGWGES</sequence>
<dbReference type="InterPro" id="IPR034907">
    <property type="entry name" value="NDK-like_dom"/>
</dbReference>
<keyword evidence="4" id="KW-0808">Transferase</keyword>
<evidence type="ECO:0000256" key="5">
    <source>
        <dbReference type="ARBA" id="ARBA00022777"/>
    </source>
</evidence>
<evidence type="ECO:0000256" key="6">
    <source>
        <dbReference type="PROSITE-ProRule" id="PRU00706"/>
    </source>
</evidence>
<dbReference type="Gene3D" id="3.30.70.141">
    <property type="entry name" value="Nucleoside diphosphate kinase-like domain"/>
    <property type="match status" value="1"/>
</dbReference>
<comment type="caution">
    <text evidence="8">The sequence shown here is derived from an EMBL/GenBank/DDBJ whole genome shotgun (WGS) entry which is preliminary data.</text>
</comment>
<dbReference type="SUPFAM" id="SSF54919">
    <property type="entry name" value="Nucleoside diphosphate kinase, NDK"/>
    <property type="match status" value="1"/>
</dbReference>
<protein>
    <recommendedName>
        <fullName evidence="3">nucleoside-diphosphate kinase</fullName>
        <ecNumber evidence="3">2.7.4.6</ecNumber>
    </recommendedName>
</protein>
<dbReference type="EC" id="2.7.4.6" evidence="3"/>
<comment type="cofactor">
    <cofactor evidence="1">
        <name>Mg(2+)</name>
        <dbReference type="ChEBI" id="CHEBI:18420"/>
    </cofactor>
</comment>
<dbReference type="PANTHER" id="PTHR11349">
    <property type="entry name" value="NUCLEOSIDE DIPHOSPHATE KINASE"/>
    <property type="match status" value="1"/>
</dbReference>
<gene>
    <name evidence="8" type="ORF">XD93_0058</name>
</gene>
<evidence type="ECO:0000313" key="8">
    <source>
        <dbReference type="EMBL" id="KUK77830.1"/>
    </source>
</evidence>
<evidence type="ECO:0000256" key="3">
    <source>
        <dbReference type="ARBA" id="ARBA00012966"/>
    </source>
</evidence>
<evidence type="ECO:0000259" key="7">
    <source>
        <dbReference type="SMART" id="SM00562"/>
    </source>
</evidence>
<dbReference type="EMBL" id="LGGO01000003">
    <property type="protein sequence ID" value="KUK77830.1"/>
    <property type="molecule type" value="Genomic_DNA"/>
</dbReference>
<name>A0A124FXF4_9BACT</name>
<organism evidence="8 9">
    <name type="scientific">candidate division WS6 bacterium 34_10</name>
    <dbReference type="NCBI Taxonomy" id="1641389"/>
    <lineage>
        <taxon>Bacteria</taxon>
        <taxon>Candidatus Dojkabacteria</taxon>
    </lineage>
</organism>
<comment type="caution">
    <text evidence="6">Lacks conserved residue(s) required for the propagation of feature annotation.</text>
</comment>
<proteinExistence type="inferred from homology"/>
<comment type="similarity">
    <text evidence="2 6">Belongs to the NDK family.</text>
</comment>
<dbReference type="PROSITE" id="PS51374">
    <property type="entry name" value="NDPK_LIKE"/>
    <property type="match status" value="1"/>
</dbReference>
<evidence type="ECO:0000256" key="4">
    <source>
        <dbReference type="ARBA" id="ARBA00022679"/>
    </source>
</evidence>
<accession>A0A124FXF4</accession>
<keyword evidence="5 8" id="KW-0418">Kinase</keyword>
<evidence type="ECO:0000256" key="1">
    <source>
        <dbReference type="ARBA" id="ARBA00001946"/>
    </source>
</evidence>
<dbReference type="CDD" id="cd04413">
    <property type="entry name" value="NDPk_I"/>
    <property type="match status" value="1"/>
</dbReference>
<evidence type="ECO:0000313" key="9">
    <source>
        <dbReference type="Proteomes" id="UP000053904"/>
    </source>
</evidence>
<evidence type="ECO:0000256" key="2">
    <source>
        <dbReference type="ARBA" id="ARBA00008142"/>
    </source>
</evidence>
<dbReference type="AlphaFoldDB" id="A0A124FXF4"/>